<reference evidence="6 7" key="1">
    <citation type="submission" date="2015-01" db="EMBL/GenBank/DDBJ databases">
        <title>The Genome Sequence of Ochroconis gallopava CBS43764.</title>
        <authorList>
            <consortium name="The Broad Institute Genomics Platform"/>
            <person name="Cuomo C."/>
            <person name="de Hoog S."/>
            <person name="Gorbushina A."/>
            <person name="Stielow B."/>
            <person name="Teixiera M."/>
            <person name="Abouelleil A."/>
            <person name="Chapman S.B."/>
            <person name="Priest M."/>
            <person name="Young S.K."/>
            <person name="Wortman J."/>
            <person name="Nusbaum C."/>
            <person name="Birren B."/>
        </authorList>
    </citation>
    <scope>NUCLEOTIDE SEQUENCE [LARGE SCALE GENOMIC DNA]</scope>
    <source>
        <strain evidence="6 7">CBS 43764</strain>
    </source>
</reference>
<dbReference type="AlphaFoldDB" id="A0A0D2AL61"/>
<dbReference type="PANTHER" id="PTHR24379:SF121">
    <property type="entry name" value="C2H2-TYPE DOMAIN-CONTAINING PROTEIN"/>
    <property type="match status" value="1"/>
</dbReference>
<keyword evidence="2" id="KW-0677">Repeat</keyword>
<dbReference type="InParanoid" id="A0A0D2AL61"/>
<dbReference type="Gene3D" id="3.30.160.60">
    <property type="entry name" value="Classic Zinc Finger"/>
    <property type="match status" value="1"/>
</dbReference>
<evidence type="ECO:0000256" key="4">
    <source>
        <dbReference type="ARBA" id="ARBA00022833"/>
    </source>
</evidence>
<dbReference type="VEuPathDB" id="FungiDB:PV09_08607"/>
<keyword evidence="1" id="KW-0479">Metal-binding</keyword>
<sequence>MRPICQSFLANHKSVNTARRQTGRGKYGTCKVHRSCQEDSIIPGTICKASKFAAMGKPYCLRCARTFRSVHALQQHYNDSFSHHRCDVCGTDEPTWEKLLQHHRKTGHRVVCQGCDDGDGMTWIPGSQEYQDHLRECNVCTTCEEHFQSPGNLENHKIAHLQRTIKCYGCDRKFPTYPSMIIHLESGACPSEIDYIDLNESAALCYQWKAFLDEDYRDDLLDRYDLDLQYAETVYPFECPGCDSYFRRLSALFQHVYSTACNQDLQSGKIGKLVRWLERRHDASGSE</sequence>
<evidence type="ECO:0000313" key="6">
    <source>
        <dbReference type="EMBL" id="KIV99803.1"/>
    </source>
</evidence>
<dbReference type="RefSeq" id="XP_016209673.1">
    <property type="nucleotide sequence ID" value="XM_016362531.1"/>
</dbReference>
<proteinExistence type="predicted"/>
<dbReference type="InterPro" id="IPR013087">
    <property type="entry name" value="Znf_C2H2_type"/>
</dbReference>
<organism evidence="6 7">
    <name type="scientific">Verruconis gallopava</name>
    <dbReference type="NCBI Taxonomy" id="253628"/>
    <lineage>
        <taxon>Eukaryota</taxon>
        <taxon>Fungi</taxon>
        <taxon>Dikarya</taxon>
        <taxon>Ascomycota</taxon>
        <taxon>Pezizomycotina</taxon>
        <taxon>Dothideomycetes</taxon>
        <taxon>Pleosporomycetidae</taxon>
        <taxon>Venturiales</taxon>
        <taxon>Sympoventuriaceae</taxon>
        <taxon>Verruconis</taxon>
    </lineage>
</organism>
<protein>
    <recommendedName>
        <fullName evidence="5">C2H2-type domain-containing protein</fullName>
    </recommendedName>
</protein>
<evidence type="ECO:0000259" key="5">
    <source>
        <dbReference type="PROSITE" id="PS00028"/>
    </source>
</evidence>
<evidence type="ECO:0000256" key="3">
    <source>
        <dbReference type="ARBA" id="ARBA00022771"/>
    </source>
</evidence>
<dbReference type="PROSITE" id="PS00028">
    <property type="entry name" value="ZINC_FINGER_C2H2_1"/>
    <property type="match status" value="1"/>
</dbReference>
<dbReference type="SMART" id="SM00355">
    <property type="entry name" value="ZnF_C2H2"/>
    <property type="match status" value="5"/>
</dbReference>
<dbReference type="PANTHER" id="PTHR24379">
    <property type="entry name" value="KRAB AND ZINC FINGER DOMAIN-CONTAINING"/>
    <property type="match status" value="1"/>
</dbReference>
<accession>A0A0D2AL61</accession>
<dbReference type="GO" id="GO:0008270">
    <property type="term" value="F:zinc ion binding"/>
    <property type="evidence" value="ECO:0007669"/>
    <property type="project" value="UniProtKB-KW"/>
</dbReference>
<gene>
    <name evidence="6" type="ORF">PV09_08607</name>
</gene>
<feature type="domain" description="C2H2-type" evidence="5">
    <location>
        <begin position="140"/>
        <end position="160"/>
    </location>
</feature>
<keyword evidence="3" id="KW-0863">Zinc-finger</keyword>
<evidence type="ECO:0000256" key="2">
    <source>
        <dbReference type="ARBA" id="ARBA00022737"/>
    </source>
</evidence>
<dbReference type="EMBL" id="KN847571">
    <property type="protein sequence ID" value="KIV99803.1"/>
    <property type="molecule type" value="Genomic_DNA"/>
</dbReference>
<name>A0A0D2AL61_9PEZI</name>
<dbReference type="GeneID" id="27316580"/>
<dbReference type="HOGENOM" id="CLU_075838_2_0_1"/>
<evidence type="ECO:0000313" key="7">
    <source>
        <dbReference type="Proteomes" id="UP000053259"/>
    </source>
</evidence>
<evidence type="ECO:0000256" key="1">
    <source>
        <dbReference type="ARBA" id="ARBA00022723"/>
    </source>
</evidence>
<dbReference type="Proteomes" id="UP000053259">
    <property type="component" value="Unassembled WGS sequence"/>
</dbReference>
<dbReference type="OrthoDB" id="6105938at2759"/>
<keyword evidence="4" id="KW-0862">Zinc</keyword>
<keyword evidence="7" id="KW-1185">Reference proteome</keyword>
<dbReference type="STRING" id="253628.A0A0D2AL61"/>